<dbReference type="Gene3D" id="1.10.760.10">
    <property type="entry name" value="Cytochrome c-like domain"/>
    <property type="match status" value="2"/>
</dbReference>
<keyword evidence="2 4" id="KW-0479">Metal-binding</keyword>
<evidence type="ECO:0000256" key="2">
    <source>
        <dbReference type="ARBA" id="ARBA00022723"/>
    </source>
</evidence>
<feature type="chain" id="PRO_5045178434" evidence="5">
    <location>
        <begin position="20"/>
        <end position="438"/>
    </location>
</feature>
<sequence>MRKTLLAVAGLALGGAALAGLLASGALERSVVSRAVETPLGADQIRALAPRGAAVAAAADCYACHTARGGAPWAGGMPFETPFGTIHATNISPSAEGIGGWSRADFHRALRDGIAPGGRHLYPAMPYTSYRGMTEGDVDALYAYLITREKMPVANRPNGLAFPFDQRWTLSAWNLLHLPAAVAVPDPTRSDLWNRGRYVAEALGHCGECHTPRNLMQGLRGEAALTGAVIEGLEAPDITPAGLARMGFAPASLARFMGTGLSAQGGATHQMFEVVHYSTRHMPQADLAAMAAYLFNRDAPGPEADAAVPAAAPAPTPLAAAVSDRARASYDGLCAGCHGAQGEGIPHVSVALRTNAGLRTASPASVVRAVLAGLPAQTFPGGERMEAMPGFAVDLDDAALADLTNWMRTEWGGQASALSPQDMAVIRAAITPRHAARD</sequence>
<dbReference type="Pfam" id="PF00034">
    <property type="entry name" value="Cytochrom_C"/>
    <property type="match status" value="2"/>
</dbReference>
<comment type="caution">
    <text evidence="7">The sequence shown here is derived from an EMBL/GenBank/DDBJ whole genome shotgun (WGS) entry which is preliminary data.</text>
</comment>
<keyword evidence="1 4" id="KW-0349">Heme</keyword>
<evidence type="ECO:0000256" key="4">
    <source>
        <dbReference type="PROSITE-ProRule" id="PRU00433"/>
    </source>
</evidence>
<dbReference type="InterPro" id="IPR009056">
    <property type="entry name" value="Cyt_c-like_dom"/>
</dbReference>
<evidence type="ECO:0000256" key="5">
    <source>
        <dbReference type="SAM" id="SignalP"/>
    </source>
</evidence>
<evidence type="ECO:0000259" key="6">
    <source>
        <dbReference type="PROSITE" id="PS51007"/>
    </source>
</evidence>
<dbReference type="InterPro" id="IPR036909">
    <property type="entry name" value="Cyt_c-like_dom_sf"/>
</dbReference>
<dbReference type="EMBL" id="JBEPMM010000011">
    <property type="protein sequence ID" value="MET3694087.1"/>
    <property type="molecule type" value="Genomic_DNA"/>
</dbReference>
<dbReference type="Proteomes" id="UP001549145">
    <property type="component" value="Unassembled WGS sequence"/>
</dbReference>
<dbReference type="SUPFAM" id="SSF46626">
    <property type="entry name" value="Cytochrome c"/>
    <property type="match status" value="3"/>
</dbReference>
<dbReference type="RefSeq" id="WP_238281709.1">
    <property type="nucleotide sequence ID" value="NZ_BPQL01000134.1"/>
</dbReference>
<evidence type="ECO:0000313" key="7">
    <source>
        <dbReference type="EMBL" id="MET3694087.1"/>
    </source>
</evidence>
<evidence type="ECO:0000256" key="3">
    <source>
        <dbReference type="ARBA" id="ARBA00023004"/>
    </source>
</evidence>
<feature type="signal peptide" evidence="5">
    <location>
        <begin position="1"/>
        <end position="19"/>
    </location>
</feature>
<feature type="domain" description="Cytochrome c" evidence="6">
    <location>
        <begin position="191"/>
        <end position="298"/>
    </location>
</feature>
<dbReference type="PIRSF" id="PIRSF000018">
    <property type="entry name" value="Mb_ADH_cyt_c"/>
    <property type="match status" value="1"/>
</dbReference>
<gene>
    <name evidence="7" type="ORF">ABID43_003642</name>
</gene>
<dbReference type="PROSITE" id="PS51007">
    <property type="entry name" value="CYTC"/>
    <property type="match status" value="3"/>
</dbReference>
<keyword evidence="3 4" id="KW-0408">Iron</keyword>
<feature type="domain" description="Cytochrome c" evidence="6">
    <location>
        <begin position="321"/>
        <end position="411"/>
    </location>
</feature>
<reference evidence="7 8" key="1">
    <citation type="submission" date="2024-06" db="EMBL/GenBank/DDBJ databases">
        <title>Genomic Encyclopedia of Type Strains, Phase IV (KMG-IV): sequencing the most valuable type-strain genomes for metagenomic binning, comparative biology and taxonomic classification.</title>
        <authorList>
            <person name="Goeker M."/>
        </authorList>
    </citation>
    <scope>NUCLEOTIDE SEQUENCE [LARGE SCALE GENOMIC DNA]</scope>
    <source>
        <strain evidence="7 8">DSM 21331</strain>
    </source>
</reference>
<protein>
    <submittedName>
        <fullName evidence="7">Mono/diheme cytochrome c family protein</fullName>
    </submittedName>
</protein>
<feature type="domain" description="Cytochrome c" evidence="6">
    <location>
        <begin position="47"/>
        <end position="149"/>
    </location>
</feature>
<keyword evidence="8" id="KW-1185">Reference proteome</keyword>
<evidence type="ECO:0000313" key="8">
    <source>
        <dbReference type="Proteomes" id="UP001549145"/>
    </source>
</evidence>
<organism evidence="7 8">
    <name type="scientific">Methylobacterium goesingense</name>
    <dbReference type="NCBI Taxonomy" id="243690"/>
    <lineage>
        <taxon>Bacteria</taxon>
        <taxon>Pseudomonadati</taxon>
        <taxon>Pseudomonadota</taxon>
        <taxon>Alphaproteobacteria</taxon>
        <taxon>Hyphomicrobiales</taxon>
        <taxon>Methylobacteriaceae</taxon>
        <taxon>Methylobacterium</taxon>
    </lineage>
</organism>
<dbReference type="PANTHER" id="PTHR35008">
    <property type="entry name" value="BLL4482 PROTEIN-RELATED"/>
    <property type="match status" value="1"/>
</dbReference>
<keyword evidence="5" id="KW-0732">Signal</keyword>
<name>A0ABV2L9T0_9HYPH</name>
<evidence type="ECO:0000256" key="1">
    <source>
        <dbReference type="ARBA" id="ARBA00022617"/>
    </source>
</evidence>
<dbReference type="InterPro" id="IPR014353">
    <property type="entry name" value="Membr-bd_ADH_cyt_c"/>
</dbReference>
<proteinExistence type="predicted"/>
<dbReference type="InterPro" id="IPR051459">
    <property type="entry name" value="Cytochrome_c-type_DH"/>
</dbReference>
<accession>A0ABV2L9T0</accession>
<dbReference type="PANTHER" id="PTHR35008:SF4">
    <property type="entry name" value="BLL4482 PROTEIN"/>
    <property type="match status" value="1"/>
</dbReference>